<proteinExistence type="predicted"/>
<reference evidence="2" key="2">
    <citation type="submission" date="2020-11" db="EMBL/GenBank/DDBJ databases">
        <authorList>
            <person name="McCartney M.A."/>
            <person name="Auch B."/>
            <person name="Kono T."/>
            <person name="Mallez S."/>
            <person name="Becker A."/>
            <person name="Gohl D.M."/>
            <person name="Silverstein K.A.T."/>
            <person name="Koren S."/>
            <person name="Bechman K.B."/>
            <person name="Herman A."/>
            <person name="Abrahante J.E."/>
            <person name="Garbe J."/>
        </authorList>
    </citation>
    <scope>NUCLEOTIDE SEQUENCE</scope>
    <source>
        <strain evidence="2">Duluth1</strain>
        <tissue evidence="2">Whole animal</tissue>
    </source>
</reference>
<dbReference type="Proteomes" id="UP000828390">
    <property type="component" value="Unassembled WGS sequence"/>
</dbReference>
<organism evidence="2 3">
    <name type="scientific">Dreissena polymorpha</name>
    <name type="common">Zebra mussel</name>
    <name type="synonym">Mytilus polymorpha</name>
    <dbReference type="NCBI Taxonomy" id="45954"/>
    <lineage>
        <taxon>Eukaryota</taxon>
        <taxon>Metazoa</taxon>
        <taxon>Spiralia</taxon>
        <taxon>Lophotrochozoa</taxon>
        <taxon>Mollusca</taxon>
        <taxon>Bivalvia</taxon>
        <taxon>Autobranchia</taxon>
        <taxon>Heteroconchia</taxon>
        <taxon>Euheterodonta</taxon>
        <taxon>Imparidentia</taxon>
        <taxon>Neoheterodontei</taxon>
        <taxon>Myida</taxon>
        <taxon>Dreissenoidea</taxon>
        <taxon>Dreissenidae</taxon>
        <taxon>Dreissena</taxon>
    </lineage>
</organism>
<protein>
    <submittedName>
        <fullName evidence="2">Uncharacterized protein</fullName>
    </submittedName>
</protein>
<dbReference type="EMBL" id="JAIWYP010000004">
    <property type="protein sequence ID" value="KAH3835628.1"/>
    <property type="molecule type" value="Genomic_DNA"/>
</dbReference>
<keyword evidence="1" id="KW-1133">Transmembrane helix</keyword>
<keyword evidence="1" id="KW-0472">Membrane</keyword>
<evidence type="ECO:0000256" key="1">
    <source>
        <dbReference type="SAM" id="Phobius"/>
    </source>
</evidence>
<keyword evidence="3" id="KW-1185">Reference proteome</keyword>
<reference evidence="2" key="1">
    <citation type="journal article" date="2019" name="bioRxiv">
        <title>The Genome of the Zebra Mussel, Dreissena polymorpha: A Resource for Invasive Species Research.</title>
        <authorList>
            <person name="McCartney M.A."/>
            <person name="Auch B."/>
            <person name="Kono T."/>
            <person name="Mallez S."/>
            <person name="Zhang Y."/>
            <person name="Obille A."/>
            <person name="Becker A."/>
            <person name="Abrahante J.E."/>
            <person name="Garbe J."/>
            <person name="Badalamenti J.P."/>
            <person name="Herman A."/>
            <person name="Mangelson H."/>
            <person name="Liachko I."/>
            <person name="Sullivan S."/>
            <person name="Sone E.D."/>
            <person name="Koren S."/>
            <person name="Silverstein K.A.T."/>
            <person name="Beckman K.B."/>
            <person name="Gohl D.M."/>
        </authorList>
    </citation>
    <scope>NUCLEOTIDE SEQUENCE</scope>
    <source>
        <strain evidence="2">Duluth1</strain>
        <tissue evidence="2">Whole animal</tissue>
    </source>
</reference>
<evidence type="ECO:0000313" key="3">
    <source>
        <dbReference type="Proteomes" id="UP000828390"/>
    </source>
</evidence>
<accession>A0A9D4K9G6</accession>
<dbReference type="AlphaFoldDB" id="A0A9D4K9G6"/>
<keyword evidence="1" id="KW-0812">Transmembrane</keyword>
<feature type="transmembrane region" description="Helical" evidence="1">
    <location>
        <begin position="36"/>
        <end position="57"/>
    </location>
</feature>
<name>A0A9D4K9G6_DREPO</name>
<sequence length="83" mass="9556">MWLKRYADVVFKKGPLQLFRGTLNIWKDDVALRLGLPWYSLALHTGLGFAGLFHSFLQGLFRIVALLQCLADKLHFSIHVLLF</sequence>
<evidence type="ECO:0000313" key="2">
    <source>
        <dbReference type="EMBL" id="KAH3835628.1"/>
    </source>
</evidence>
<gene>
    <name evidence="2" type="ORF">DPMN_108984</name>
</gene>
<comment type="caution">
    <text evidence="2">The sequence shown here is derived from an EMBL/GenBank/DDBJ whole genome shotgun (WGS) entry which is preliminary data.</text>
</comment>